<evidence type="ECO:0000256" key="2">
    <source>
        <dbReference type="ARBA" id="ARBA00022553"/>
    </source>
</evidence>
<dbReference type="InterPro" id="IPR009081">
    <property type="entry name" value="PP-bd_ACP"/>
</dbReference>
<dbReference type="InterPro" id="IPR036736">
    <property type="entry name" value="ACP-like_sf"/>
</dbReference>
<dbReference type="OrthoDB" id="4539607at2"/>
<feature type="domain" description="Carrier" evidence="6">
    <location>
        <begin position="97"/>
        <end position="172"/>
    </location>
</feature>
<keyword evidence="3" id="KW-0808">Transferase</keyword>
<gene>
    <name evidence="7" type="ORF">DVK44_35750</name>
</gene>
<dbReference type="InterPro" id="IPR020806">
    <property type="entry name" value="PKS_PP-bd"/>
</dbReference>
<dbReference type="Pfam" id="PF00550">
    <property type="entry name" value="PP-binding"/>
    <property type="match status" value="1"/>
</dbReference>
<keyword evidence="2" id="KW-0597">Phosphoprotein</keyword>
<keyword evidence="8" id="KW-1185">Reference proteome</keyword>
<proteinExistence type="predicted"/>
<dbReference type="KEGG" id="spad:DVK44_35750"/>
<reference evidence="8" key="1">
    <citation type="submission" date="2018-07" db="EMBL/GenBank/DDBJ databases">
        <authorList>
            <person name="Zhao J."/>
        </authorList>
    </citation>
    <scope>NUCLEOTIDE SEQUENCE [LARGE SCALE GENOMIC DNA]</scope>
    <source>
        <strain evidence="8">GSSD-12</strain>
    </source>
</reference>
<evidence type="ECO:0000313" key="8">
    <source>
        <dbReference type="Proteomes" id="UP000253868"/>
    </source>
</evidence>
<dbReference type="GO" id="GO:0004312">
    <property type="term" value="F:fatty acid synthase activity"/>
    <property type="evidence" value="ECO:0007669"/>
    <property type="project" value="TreeGrafter"/>
</dbReference>
<keyword evidence="1" id="KW-0596">Phosphopantetheine</keyword>
<dbReference type="InterPro" id="IPR006162">
    <property type="entry name" value="Ppantetheine_attach_site"/>
</dbReference>
<feature type="region of interest" description="Disordered" evidence="5">
    <location>
        <begin position="216"/>
        <end position="240"/>
    </location>
</feature>
<dbReference type="GO" id="GO:0006633">
    <property type="term" value="P:fatty acid biosynthetic process"/>
    <property type="evidence" value="ECO:0007669"/>
    <property type="project" value="TreeGrafter"/>
</dbReference>
<evidence type="ECO:0000256" key="4">
    <source>
        <dbReference type="ARBA" id="ARBA00023268"/>
    </source>
</evidence>
<dbReference type="PANTHER" id="PTHR43775:SF51">
    <property type="entry name" value="INACTIVE PHENOLPHTHIOCEROL SYNTHESIS POLYKETIDE SYNTHASE TYPE I PKS1-RELATED"/>
    <property type="match status" value="1"/>
</dbReference>
<name>A0A345I2F5_9ACTN</name>
<dbReference type="InterPro" id="IPR050091">
    <property type="entry name" value="PKS_NRPS_Biosynth_Enz"/>
</dbReference>
<dbReference type="PANTHER" id="PTHR43775">
    <property type="entry name" value="FATTY ACID SYNTHASE"/>
    <property type="match status" value="1"/>
</dbReference>
<evidence type="ECO:0000256" key="1">
    <source>
        <dbReference type="ARBA" id="ARBA00022450"/>
    </source>
</evidence>
<dbReference type="AlphaFoldDB" id="A0A345I2F5"/>
<dbReference type="FunFam" id="1.10.1200.10:FF:000007">
    <property type="entry name" value="Probable polyketide synthase pks17"/>
    <property type="match status" value="1"/>
</dbReference>
<dbReference type="PROSITE" id="PS50075">
    <property type="entry name" value="CARRIER"/>
    <property type="match status" value="1"/>
</dbReference>
<dbReference type="EMBL" id="CP031194">
    <property type="protein sequence ID" value="AXG83129.1"/>
    <property type="molecule type" value="Genomic_DNA"/>
</dbReference>
<evidence type="ECO:0000256" key="3">
    <source>
        <dbReference type="ARBA" id="ARBA00022679"/>
    </source>
</evidence>
<keyword evidence="4" id="KW-0511">Multifunctional enzyme</keyword>
<evidence type="ECO:0000313" key="7">
    <source>
        <dbReference type="EMBL" id="AXG83129.1"/>
    </source>
</evidence>
<dbReference type="PROSITE" id="PS00012">
    <property type="entry name" value="PHOSPHOPANTETHEINE"/>
    <property type="match status" value="1"/>
</dbReference>
<dbReference type="Proteomes" id="UP000253868">
    <property type="component" value="Chromosome"/>
</dbReference>
<dbReference type="Gene3D" id="1.10.1200.10">
    <property type="entry name" value="ACP-like"/>
    <property type="match status" value="1"/>
</dbReference>
<sequence length="255" mass="27105">MAANLHTTHQHRITRSGITPLTTTHAHQLLHTTHHHQTPHTIAAHLNTSAFAGAGPLWSALARTPAGRRAVQPGAAGPSGTSVLDRLGALPPPERLRALEDLVRTEAAAVLGHTDPGTLDRDRPFRDLGFDSLTAVELRNRLNTLTGLRLTPGTVFDHPKPASLAEHIDQQLDLGGADDAALLERMKALELFAPEDVSAERKDEIAAVLGRLAARWGAGPVSGGSDSGTPEAGRDLDSATDDEVFRFLGEEFGIS</sequence>
<dbReference type="SUPFAM" id="SSF47336">
    <property type="entry name" value="ACP-like"/>
    <property type="match status" value="1"/>
</dbReference>
<dbReference type="SMART" id="SM01294">
    <property type="entry name" value="PKS_PP_betabranch"/>
    <property type="match status" value="1"/>
</dbReference>
<feature type="region of interest" description="Disordered" evidence="5">
    <location>
        <begin position="70"/>
        <end position="89"/>
    </location>
</feature>
<dbReference type="GO" id="GO:0017000">
    <property type="term" value="P:antibiotic biosynthetic process"/>
    <property type="evidence" value="ECO:0007669"/>
    <property type="project" value="UniProtKB-ARBA"/>
</dbReference>
<organism evidence="7 8">
    <name type="scientific">Streptomyces paludis</name>
    <dbReference type="NCBI Taxonomy" id="2282738"/>
    <lineage>
        <taxon>Bacteria</taxon>
        <taxon>Bacillati</taxon>
        <taxon>Actinomycetota</taxon>
        <taxon>Actinomycetes</taxon>
        <taxon>Kitasatosporales</taxon>
        <taxon>Streptomycetaceae</taxon>
        <taxon>Streptomyces</taxon>
    </lineage>
</organism>
<protein>
    <recommendedName>
        <fullName evidence="6">Carrier domain-containing protein</fullName>
    </recommendedName>
</protein>
<evidence type="ECO:0000259" key="6">
    <source>
        <dbReference type="PROSITE" id="PS50075"/>
    </source>
</evidence>
<dbReference type="GO" id="GO:0031177">
    <property type="term" value="F:phosphopantetheine binding"/>
    <property type="evidence" value="ECO:0007669"/>
    <property type="project" value="InterPro"/>
</dbReference>
<dbReference type="SMART" id="SM00823">
    <property type="entry name" value="PKS_PP"/>
    <property type="match status" value="1"/>
</dbReference>
<accession>A0A345I2F5</accession>
<evidence type="ECO:0000256" key="5">
    <source>
        <dbReference type="SAM" id="MobiDB-lite"/>
    </source>
</evidence>